<reference evidence="3" key="1">
    <citation type="submission" date="2016-10" db="EMBL/GenBank/DDBJ databases">
        <authorList>
            <person name="Varghese N."/>
            <person name="Submissions S."/>
        </authorList>
    </citation>
    <scope>NUCLEOTIDE SEQUENCE [LARGE SCALE GENOMIC DNA]</scope>
    <source>
        <strain evidence="3">DSM 22251</strain>
    </source>
</reference>
<keyword evidence="1" id="KW-0732">Signal</keyword>
<dbReference type="Pfam" id="PF18939">
    <property type="entry name" value="DUF5686"/>
    <property type="match status" value="1"/>
</dbReference>
<evidence type="ECO:0000313" key="3">
    <source>
        <dbReference type="Proteomes" id="UP000242560"/>
    </source>
</evidence>
<dbReference type="Proteomes" id="UP000242560">
    <property type="component" value="Unassembled WGS sequence"/>
</dbReference>
<evidence type="ECO:0000256" key="1">
    <source>
        <dbReference type="SAM" id="SignalP"/>
    </source>
</evidence>
<evidence type="ECO:0008006" key="4">
    <source>
        <dbReference type="Google" id="ProtNLM"/>
    </source>
</evidence>
<accession>A0A1I3JTW0</accession>
<feature type="signal peptide" evidence="1">
    <location>
        <begin position="1"/>
        <end position="18"/>
    </location>
</feature>
<proteinExistence type="predicted"/>
<organism evidence="2 3">
    <name type="scientific">Kaistella treverensis</name>
    <dbReference type="NCBI Taxonomy" id="631455"/>
    <lineage>
        <taxon>Bacteria</taxon>
        <taxon>Pseudomonadati</taxon>
        <taxon>Bacteroidota</taxon>
        <taxon>Flavobacteriia</taxon>
        <taxon>Flavobacteriales</taxon>
        <taxon>Weeksellaceae</taxon>
        <taxon>Chryseobacterium group</taxon>
        <taxon>Kaistella</taxon>
    </lineage>
</organism>
<dbReference type="RefSeq" id="WP_089818147.1">
    <property type="nucleotide sequence ID" value="NZ_FORQ01000001.1"/>
</dbReference>
<name>A0A1I3JTW0_9FLAO</name>
<gene>
    <name evidence="2" type="ORF">SAMN05421638_0380</name>
</gene>
<dbReference type="EMBL" id="FORQ01000001">
    <property type="protein sequence ID" value="SFI63624.1"/>
    <property type="molecule type" value="Genomic_DNA"/>
</dbReference>
<keyword evidence="3" id="KW-1185">Reference proteome</keyword>
<feature type="chain" id="PRO_5015331859" description="Carboxypeptidase-like regulatory domain-containing protein" evidence="1">
    <location>
        <begin position="19"/>
        <end position="812"/>
    </location>
</feature>
<dbReference type="AlphaFoldDB" id="A0A1I3JTW0"/>
<sequence>MKKSLFSLFFFISLAAFGQSKITVFSTGDRVPLANAEIFCKEKLAGKTDKNGVLSFKTKCKQVSVKAAGYYEDDVVVDKVMEIALSKTDPKTQSIQAVIIADKSDPRALAILKKVNDNYKENSPKSLDSYSYKSYEKISYDLDQDSIQQYNQSLDNMIDSLKTLPKTTQTTDQKKDSLETENVMKLLGRNKMFLWERATEFLFSKKYGEKVNILDNRISGLQEPVYELLALRSNRNQIPREIREENRALYRFFLTDSIMIDGRKNYVIRFRQADYKKPVQRRKFNGYLYIDAENYALKKIESNSKVKSNGTITSIWTPIDNKWFLLQENLKLKMGSTNFDAEQPEDKNEKKQQKAGKKFGSYVYIRSDYFDFRINPDLEPKKFSGYSLSVKNSDGNSLDLYRTEPLTAREQMTYTAIDSVGQKYKLDQKLNILSGLLDGKLRVGKVDFDALQLFKYNLYEGVRLGAGVKTNEKFNKYFSPDAYFGYGFKDHTWKYGAGIDIKTTLEKTSFFRAEYYNDVEAAGRFNEDLWNFKMKVMNGGIDASNDRFYGFEGYKLSYENDLTNTLTLKISAKKEREAAKFNYNFNDLGVEFENFATQLTLKYTPRSKSMMTPSGKVTYDQKYPEFYFNYEQALKTLGGDFNFSRFDFLAQHQFKTKAGLTGLRAYTGLTTGEAPIWHQFAINGLGTASSSFNFNFTSYLGFATMEGGKYYNDKFIGYYFTHRLPFYFRTVGKTTSSFNLLYKGITGDMKNPEFHQFKFEKLDHLYQEIGFETNHILGTPFDLGLFYRVGHYATDSFKDNFAVQLKLSLLGF</sequence>
<evidence type="ECO:0000313" key="2">
    <source>
        <dbReference type="EMBL" id="SFI63624.1"/>
    </source>
</evidence>
<dbReference type="InterPro" id="IPR043741">
    <property type="entry name" value="DUF5686"/>
</dbReference>
<protein>
    <recommendedName>
        <fullName evidence="4">Carboxypeptidase-like regulatory domain-containing protein</fullName>
    </recommendedName>
</protein>